<organism evidence="1 2">
    <name type="scientific">Symbiodinium pilosum</name>
    <name type="common">Dinoflagellate</name>
    <dbReference type="NCBI Taxonomy" id="2952"/>
    <lineage>
        <taxon>Eukaryota</taxon>
        <taxon>Sar</taxon>
        <taxon>Alveolata</taxon>
        <taxon>Dinophyceae</taxon>
        <taxon>Suessiales</taxon>
        <taxon>Symbiodiniaceae</taxon>
        <taxon>Symbiodinium</taxon>
    </lineage>
</organism>
<dbReference type="EMBL" id="CAJNIZ010044385">
    <property type="protein sequence ID" value="CAE7686914.1"/>
    <property type="molecule type" value="Genomic_DNA"/>
</dbReference>
<dbReference type="Proteomes" id="UP000649617">
    <property type="component" value="Unassembled WGS sequence"/>
</dbReference>
<reference evidence="1" key="1">
    <citation type="submission" date="2021-02" db="EMBL/GenBank/DDBJ databases">
        <authorList>
            <person name="Dougan E. K."/>
            <person name="Rhodes N."/>
            <person name="Thang M."/>
            <person name="Chan C."/>
        </authorList>
    </citation>
    <scope>NUCLEOTIDE SEQUENCE</scope>
</reference>
<accession>A0A812WVG1</accession>
<sequence length="229" mass="26427">MAAAPPRELQAAEVLIRQVYLPDFAPPVWSLDWMRRQFKGDGTLKDESAFSSVRVYYPKGERDLEKVKRLVTQREPVNIAMERYYDQRLLKREFGYEFGAYAESWKANQQLMPNIAIYCRTPMRSPRDPHGEPVEAHVINVIGFGFDSREQPDYQYFLGQRSGEKWPELVQSMKQMWRYIFECAKREGKTQVLIAAVGGGAFSYLLGGRYEELKDASLGPVQKENLGSI</sequence>
<evidence type="ECO:0000313" key="1">
    <source>
        <dbReference type="EMBL" id="CAE7686914.1"/>
    </source>
</evidence>
<dbReference type="OrthoDB" id="445412at2759"/>
<protein>
    <submittedName>
        <fullName evidence="1">Uncharacterized protein</fullName>
    </submittedName>
</protein>
<feature type="non-terminal residue" evidence="1">
    <location>
        <position position="229"/>
    </location>
</feature>
<name>A0A812WVG1_SYMPI</name>
<gene>
    <name evidence="1" type="ORF">SPIL2461_LOCUS19217</name>
</gene>
<proteinExistence type="predicted"/>
<evidence type="ECO:0000313" key="2">
    <source>
        <dbReference type="Proteomes" id="UP000649617"/>
    </source>
</evidence>
<comment type="caution">
    <text evidence="1">The sequence shown here is derived from an EMBL/GenBank/DDBJ whole genome shotgun (WGS) entry which is preliminary data.</text>
</comment>
<dbReference type="AlphaFoldDB" id="A0A812WVG1"/>
<keyword evidence="2" id="KW-1185">Reference proteome</keyword>